<feature type="transmembrane region" description="Helical" evidence="7">
    <location>
        <begin position="260"/>
        <end position="280"/>
    </location>
</feature>
<dbReference type="EMBL" id="JAGMVS010000038">
    <property type="protein sequence ID" value="MCM2436618.1"/>
    <property type="molecule type" value="Genomic_DNA"/>
</dbReference>
<keyword evidence="2" id="KW-1003">Cell membrane</keyword>
<dbReference type="InterPro" id="IPR002797">
    <property type="entry name" value="Polysacc_synth"/>
</dbReference>
<evidence type="ECO:0000313" key="8">
    <source>
        <dbReference type="EMBL" id="MCM2436618.1"/>
    </source>
</evidence>
<feature type="transmembrane region" description="Helical" evidence="7">
    <location>
        <begin position="211"/>
        <end position="232"/>
    </location>
</feature>
<feature type="transmembrane region" description="Helical" evidence="7">
    <location>
        <begin position="142"/>
        <end position="166"/>
    </location>
</feature>
<feature type="transmembrane region" description="Helical" evidence="7">
    <location>
        <begin position="422"/>
        <end position="445"/>
    </location>
</feature>
<keyword evidence="5 7" id="KW-0472">Membrane</keyword>
<feature type="transmembrane region" description="Helical" evidence="7">
    <location>
        <begin position="451"/>
        <end position="469"/>
    </location>
</feature>
<dbReference type="PANTHER" id="PTHR30250">
    <property type="entry name" value="PST FAMILY PREDICTED COLANIC ACID TRANSPORTER"/>
    <property type="match status" value="1"/>
</dbReference>
<evidence type="ECO:0000256" key="7">
    <source>
        <dbReference type="SAM" id="Phobius"/>
    </source>
</evidence>
<evidence type="ECO:0000256" key="6">
    <source>
        <dbReference type="SAM" id="MobiDB-lite"/>
    </source>
</evidence>
<feature type="region of interest" description="Disordered" evidence="6">
    <location>
        <begin position="1"/>
        <end position="23"/>
    </location>
</feature>
<dbReference type="CDD" id="cd13124">
    <property type="entry name" value="MATE_SpoVB_like"/>
    <property type="match status" value="1"/>
</dbReference>
<feature type="transmembrane region" description="Helical" evidence="7">
    <location>
        <begin position="44"/>
        <end position="62"/>
    </location>
</feature>
<feature type="transmembrane region" description="Helical" evidence="7">
    <location>
        <begin position="116"/>
        <end position="136"/>
    </location>
</feature>
<accession>A0ABT0VFL9</accession>
<reference evidence="8" key="1">
    <citation type="submission" date="2021-04" db="EMBL/GenBank/DDBJ databases">
        <title>Taxonomic assessment of Weissella genus.</title>
        <authorList>
            <person name="Fanelli F."/>
            <person name="Chieffi D."/>
            <person name="Dell'Aquila A."/>
            <person name="Gyu-Sung C."/>
            <person name="Franz C.M.A.P."/>
            <person name="Fusco V."/>
        </authorList>
    </citation>
    <scope>NUCLEOTIDE SEQUENCE</scope>
    <source>
        <strain evidence="8">LMG 25373</strain>
    </source>
</reference>
<evidence type="ECO:0000256" key="2">
    <source>
        <dbReference type="ARBA" id="ARBA00022475"/>
    </source>
</evidence>
<protein>
    <submittedName>
        <fullName evidence="8">Polysaccharide biosynthesis protein</fullName>
    </submittedName>
</protein>
<dbReference type="InterPro" id="IPR024923">
    <property type="entry name" value="PG_synth_SpoVB"/>
</dbReference>
<comment type="caution">
    <text evidence="8">The sequence shown here is derived from an EMBL/GenBank/DDBJ whole genome shotgun (WGS) entry which is preliminary data.</text>
</comment>
<feature type="compositionally biased region" description="Polar residues" evidence="6">
    <location>
        <begin position="11"/>
        <end position="23"/>
    </location>
</feature>
<proteinExistence type="predicted"/>
<keyword evidence="3 7" id="KW-0812">Transmembrane</keyword>
<keyword evidence="9" id="KW-1185">Reference proteome</keyword>
<organism evidence="8 9">
    <name type="scientific">Periweissella beninensis</name>
    <dbReference type="NCBI Taxonomy" id="504936"/>
    <lineage>
        <taxon>Bacteria</taxon>
        <taxon>Bacillati</taxon>
        <taxon>Bacillota</taxon>
        <taxon>Bacilli</taxon>
        <taxon>Lactobacillales</taxon>
        <taxon>Lactobacillaceae</taxon>
        <taxon>Periweissella</taxon>
    </lineage>
</organism>
<feature type="transmembrane region" description="Helical" evidence="7">
    <location>
        <begin position="187"/>
        <end position="205"/>
    </location>
</feature>
<dbReference type="InterPro" id="IPR050833">
    <property type="entry name" value="Poly_Biosynth_Transport"/>
</dbReference>
<dbReference type="Pfam" id="PF01943">
    <property type="entry name" value="Polysacc_synt"/>
    <property type="match status" value="1"/>
</dbReference>
<sequence length="562" mass="62335">MDKRKSRKMMGQTSSASKQVDNSNQKKMLQGSFWMTAGSLMSRILGALYVIPWVAMFGSFWLQGNALFSKGYNIYSLFLMASTAGVPSAVSKLVARYNAQQEYNLAFRLYKKSLQIGLVTGFIAAGILWFGAPWLAAGDVNVIPVLHSLAPAVFVIPVMSMTRGFLQGNNQMVASAMSQFIEQLVRVIYMLFMTWMLLILNNGAWQDAVVQSTFAAFVGALGGIAVLAWTLWNQRNWFILKKQESLDQIKISEKSLIWQVVKQAIPFVIVGSAIQIYQIIDQYSFFKIMQIFSDFSYDMLNRQYAIFDFNANKLIMIVISLAVALGTTAIPLLAAAHVRKNNDEIASQIRFTLELFMFVMIPAAIGMAAIAQPLYVTFYGYDSALEALSGTLILQFSSFLGIMFGLFTLLSTITQGVSRNDIALKALFYGVLLKLTLQIPAVALLGAMGPLVASMGGFLLASGYILYGLQKIYQLKLEHCVMTLNWVTFAALIMGGVSFGITQGMLLFVSPTSRLMQIMIIIMAVSLGGLVYSYIMLKTKIPDQLLGNRVAMLRRKLRIKLK</sequence>
<evidence type="ECO:0000256" key="3">
    <source>
        <dbReference type="ARBA" id="ARBA00022692"/>
    </source>
</evidence>
<evidence type="ECO:0000256" key="4">
    <source>
        <dbReference type="ARBA" id="ARBA00022989"/>
    </source>
</evidence>
<feature type="transmembrane region" description="Helical" evidence="7">
    <location>
        <begin position="74"/>
        <end position="95"/>
    </location>
</feature>
<feature type="transmembrane region" description="Helical" evidence="7">
    <location>
        <begin position="314"/>
        <end position="334"/>
    </location>
</feature>
<feature type="transmembrane region" description="Helical" evidence="7">
    <location>
        <begin position="481"/>
        <end position="509"/>
    </location>
</feature>
<feature type="transmembrane region" description="Helical" evidence="7">
    <location>
        <begin position="387"/>
        <end position="410"/>
    </location>
</feature>
<feature type="transmembrane region" description="Helical" evidence="7">
    <location>
        <begin position="515"/>
        <end position="535"/>
    </location>
</feature>
<evidence type="ECO:0000313" key="9">
    <source>
        <dbReference type="Proteomes" id="UP001057481"/>
    </source>
</evidence>
<dbReference type="PANTHER" id="PTHR30250:SF21">
    <property type="entry name" value="LIPID II FLIPPASE MURJ"/>
    <property type="match status" value="1"/>
</dbReference>
<dbReference type="Proteomes" id="UP001057481">
    <property type="component" value="Unassembled WGS sequence"/>
</dbReference>
<keyword evidence="4 7" id="KW-1133">Transmembrane helix</keyword>
<evidence type="ECO:0000256" key="5">
    <source>
        <dbReference type="ARBA" id="ARBA00023136"/>
    </source>
</evidence>
<gene>
    <name evidence="8" type="ORF">KAK10_01545</name>
</gene>
<name>A0ABT0VFL9_9LACO</name>
<comment type="subcellular location">
    <subcellularLocation>
        <location evidence="1">Cell membrane</location>
        <topology evidence="1">Multi-pass membrane protein</topology>
    </subcellularLocation>
</comment>
<evidence type="ECO:0000256" key="1">
    <source>
        <dbReference type="ARBA" id="ARBA00004651"/>
    </source>
</evidence>
<dbReference type="PIRSF" id="PIRSF038958">
    <property type="entry name" value="PG_synth_SpoVB"/>
    <property type="match status" value="1"/>
</dbReference>
<feature type="transmembrane region" description="Helical" evidence="7">
    <location>
        <begin position="355"/>
        <end position="375"/>
    </location>
</feature>